<dbReference type="AlphaFoldDB" id="A0A1A6C2S6"/>
<organism evidence="2 3">
    <name type="scientific">Acidihalobacter prosperus</name>
    <dbReference type="NCBI Taxonomy" id="160660"/>
    <lineage>
        <taxon>Bacteria</taxon>
        <taxon>Pseudomonadati</taxon>
        <taxon>Pseudomonadota</taxon>
        <taxon>Gammaproteobacteria</taxon>
        <taxon>Chromatiales</taxon>
        <taxon>Ectothiorhodospiraceae</taxon>
        <taxon>Acidihalobacter</taxon>
    </lineage>
</organism>
<keyword evidence="1" id="KW-0472">Membrane</keyword>
<protein>
    <submittedName>
        <fullName evidence="2">Uncharacterized protein</fullName>
    </submittedName>
</protein>
<dbReference type="RefSeq" id="WP_169817951.1">
    <property type="nucleotide sequence ID" value="NZ_JQSG02000006.1"/>
</dbReference>
<gene>
    <name evidence="2" type="ORF">Thpro_023122</name>
</gene>
<dbReference type="EMBL" id="JQSG02000006">
    <property type="protein sequence ID" value="OBS08872.1"/>
    <property type="molecule type" value="Genomic_DNA"/>
</dbReference>
<evidence type="ECO:0000313" key="2">
    <source>
        <dbReference type="EMBL" id="OBS08872.1"/>
    </source>
</evidence>
<dbReference type="Proteomes" id="UP000029273">
    <property type="component" value="Unassembled WGS sequence"/>
</dbReference>
<reference evidence="2 3" key="1">
    <citation type="journal article" date="2014" name="Genome Announc.">
        <title>Draft Genome Sequence of the Iron-Oxidizing, Acidophilic, and Halotolerant 'Thiobacillus prosperus' Type Strain DSM 5130.</title>
        <authorList>
            <person name="Ossandon F.J."/>
            <person name="Cardenas J.P."/>
            <person name="Corbett M."/>
            <person name="Quatrini R."/>
            <person name="Holmes D.S."/>
            <person name="Watkin E."/>
        </authorList>
    </citation>
    <scope>NUCLEOTIDE SEQUENCE [LARGE SCALE GENOMIC DNA]</scope>
    <source>
        <strain evidence="2 3">DSM 5130</strain>
    </source>
</reference>
<evidence type="ECO:0000313" key="3">
    <source>
        <dbReference type="Proteomes" id="UP000029273"/>
    </source>
</evidence>
<sequence length="50" mass="5744">MQNNEQQTPHEPWYKYGVAFIFLEMFIAIAVSVYSLYMAFNGLGGFPGKH</sequence>
<proteinExistence type="predicted"/>
<keyword evidence="1" id="KW-0812">Transmembrane</keyword>
<feature type="transmembrane region" description="Helical" evidence="1">
    <location>
        <begin position="16"/>
        <end position="40"/>
    </location>
</feature>
<accession>A0A1A6C2S6</accession>
<comment type="caution">
    <text evidence="2">The sequence shown here is derived from an EMBL/GenBank/DDBJ whole genome shotgun (WGS) entry which is preliminary data.</text>
</comment>
<keyword evidence="3" id="KW-1185">Reference proteome</keyword>
<name>A0A1A6C2S6_9GAMM</name>
<keyword evidence="1" id="KW-1133">Transmembrane helix</keyword>
<evidence type="ECO:0000256" key="1">
    <source>
        <dbReference type="SAM" id="Phobius"/>
    </source>
</evidence>